<comment type="caution">
    <text evidence="5">The sequence shown here is derived from an EMBL/GenBank/DDBJ whole genome shotgun (WGS) entry which is preliminary data.</text>
</comment>
<dbReference type="PRINTS" id="PR00742">
    <property type="entry name" value="GLHYDRLASE35"/>
</dbReference>
<evidence type="ECO:0000313" key="6">
    <source>
        <dbReference type="Proteomes" id="UP001206925"/>
    </source>
</evidence>
<dbReference type="GO" id="GO:0004565">
    <property type="term" value="F:beta-galactosidase activity"/>
    <property type="evidence" value="ECO:0007669"/>
    <property type="project" value="UniProtKB-EC"/>
</dbReference>
<dbReference type="EC" id="3.2.1.23" evidence="3"/>
<dbReference type="PANTHER" id="PTHR23421">
    <property type="entry name" value="BETA-GALACTOSIDASE RELATED"/>
    <property type="match status" value="1"/>
</dbReference>
<evidence type="ECO:0000256" key="3">
    <source>
        <dbReference type="ARBA" id="ARBA00012756"/>
    </source>
</evidence>
<evidence type="ECO:0000256" key="1">
    <source>
        <dbReference type="ARBA" id="ARBA00001412"/>
    </source>
</evidence>
<dbReference type="InterPro" id="IPR001944">
    <property type="entry name" value="Glycoside_Hdrlase_35"/>
</dbReference>
<dbReference type="AlphaFoldDB" id="A0AAD5DE80"/>
<comment type="catalytic activity">
    <reaction evidence="1">
        <text>Hydrolysis of terminal non-reducing beta-D-galactose residues in beta-D-galactosides.</text>
        <dbReference type="EC" id="3.2.1.23"/>
    </reaction>
</comment>
<evidence type="ECO:0000313" key="5">
    <source>
        <dbReference type="EMBL" id="KAI7757879.1"/>
    </source>
</evidence>
<dbReference type="InterPro" id="IPR031330">
    <property type="entry name" value="Gly_Hdrlase_35_cat"/>
</dbReference>
<dbReference type="InterPro" id="IPR017853">
    <property type="entry name" value="GH"/>
</dbReference>
<organism evidence="5 6">
    <name type="scientific">Ambrosia artemisiifolia</name>
    <name type="common">Common ragweed</name>
    <dbReference type="NCBI Taxonomy" id="4212"/>
    <lineage>
        <taxon>Eukaryota</taxon>
        <taxon>Viridiplantae</taxon>
        <taxon>Streptophyta</taxon>
        <taxon>Embryophyta</taxon>
        <taxon>Tracheophyta</taxon>
        <taxon>Spermatophyta</taxon>
        <taxon>Magnoliopsida</taxon>
        <taxon>eudicotyledons</taxon>
        <taxon>Gunneridae</taxon>
        <taxon>Pentapetalae</taxon>
        <taxon>asterids</taxon>
        <taxon>campanulids</taxon>
        <taxon>Asterales</taxon>
        <taxon>Asteraceae</taxon>
        <taxon>Asteroideae</taxon>
        <taxon>Heliantheae alliance</taxon>
        <taxon>Heliantheae</taxon>
        <taxon>Ambrosia</taxon>
    </lineage>
</organism>
<accession>A0AAD5DE80</accession>
<protein>
    <recommendedName>
        <fullName evidence="3">beta-galactosidase</fullName>
        <ecNumber evidence="3">3.2.1.23</ecNumber>
    </recommendedName>
</protein>
<dbReference type="GO" id="GO:0005975">
    <property type="term" value="P:carbohydrate metabolic process"/>
    <property type="evidence" value="ECO:0007669"/>
    <property type="project" value="InterPro"/>
</dbReference>
<feature type="domain" description="Glycoside hydrolase 35 catalytic" evidence="4">
    <location>
        <begin position="55"/>
        <end position="90"/>
    </location>
</feature>
<proteinExistence type="inferred from homology"/>
<dbReference type="SUPFAM" id="SSF51445">
    <property type="entry name" value="(Trans)glycosidases"/>
    <property type="match status" value="1"/>
</dbReference>
<comment type="similarity">
    <text evidence="2">Belongs to the glycosyl hydrolase 35 family.</text>
</comment>
<name>A0AAD5DE80_AMBAR</name>
<gene>
    <name evidence="5" type="ORF">M8C21_026797</name>
</gene>
<evidence type="ECO:0000256" key="2">
    <source>
        <dbReference type="ARBA" id="ARBA00009809"/>
    </source>
</evidence>
<dbReference type="Gene3D" id="3.20.20.80">
    <property type="entry name" value="Glycosidases"/>
    <property type="match status" value="1"/>
</dbReference>
<dbReference type="EMBL" id="JAMZMK010000048">
    <property type="protein sequence ID" value="KAI7757879.1"/>
    <property type="molecule type" value="Genomic_DNA"/>
</dbReference>
<evidence type="ECO:0000259" key="4">
    <source>
        <dbReference type="Pfam" id="PF01301"/>
    </source>
</evidence>
<sequence>MVFTVTISLPTKTLNQRCGLKHGQDGSLSLEARFLTDQLKTWRIQLLNLFRVVDLLSNYYMYHGGTNFGRTAGGPFIATSYDYDAPLDENVGRASNSSQLRVDT</sequence>
<dbReference type="Pfam" id="PF01301">
    <property type="entry name" value="Glyco_hydro_35"/>
    <property type="match status" value="1"/>
</dbReference>
<keyword evidence="6" id="KW-1185">Reference proteome</keyword>
<reference evidence="5" key="1">
    <citation type="submission" date="2022-06" db="EMBL/GenBank/DDBJ databases">
        <title>Uncovering the hologenomic basis of an extraordinary plant invasion.</title>
        <authorList>
            <person name="Bieker V.C."/>
            <person name="Martin M.D."/>
            <person name="Gilbert T."/>
            <person name="Hodgins K."/>
            <person name="Battlay P."/>
            <person name="Petersen B."/>
            <person name="Wilson J."/>
        </authorList>
    </citation>
    <scope>NUCLEOTIDE SEQUENCE</scope>
    <source>
        <strain evidence="5">AA19_3_7</strain>
        <tissue evidence="5">Leaf</tissue>
    </source>
</reference>
<dbReference type="Proteomes" id="UP001206925">
    <property type="component" value="Unassembled WGS sequence"/>
</dbReference>